<feature type="region of interest" description="Disordered" evidence="1">
    <location>
        <begin position="371"/>
        <end position="403"/>
    </location>
</feature>
<accession>A0A448WG08</accession>
<dbReference type="InterPro" id="IPR001478">
    <property type="entry name" value="PDZ"/>
</dbReference>
<evidence type="ECO:0000256" key="1">
    <source>
        <dbReference type="SAM" id="MobiDB-lite"/>
    </source>
</evidence>
<dbReference type="Pfam" id="PF00595">
    <property type="entry name" value="PDZ"/>
    <property type="match status" value="1"/>
</dbReference>
<gene>
    <name evidence="3" type="ORF">PXEA_LOCUS4174</name>
</gene>
<protein>
    <recommendedName>
        <fullName evidence="2">PDZ domain-containing protein</fullName>
    </recommendedName>
</protein>
<comment type="caution">
    <text evidence="3">The sequence shown here is derived from an EMBL/GenBank/DDBJ whole genome shotgun (WGS) entry which is preliminary data.</text>
</comment>
<dbReference type="Gene3D" id="2.30.42.10">
    <property type="match status" value="1"/>
</dbReference>
<name>A0A448WG08_9PLAT</name>
<evidence type="ECO:0000313" key="3">
    <source>
        <dbReference type="EMBL" id="VEL10734.1"/>
    </source>
</evidence>
<dbReference type="Proteomes" id="UP000784294">
    <property type="component" value="Unassembled WGS sequence"/>
</dbReference>
<feature type="compositionally biased region" description="Basic and acidic residues" evidence="1">
    <location>
        <begin position="371"/>
        <end position="383"/>
    </location>
</feature>
<dbReference type="PROSITE" id="PS50106">
    <property type="entry name" value="PDZ"/>
    <property type="match status" value="1"/>
</dbReference>
<keyword evidence="4" id="KW-1185">Reference proteome</keyword>
<feature type="domain" description="PDZ" evidence="2">
    <location>
        <begin position="58"/>
        <end position="99"/>
    </location>
</feature>
<evidence type="ECO:0000313" key="4">
    <source>
        <dbReference type="Proteomes" id="UP000784294"/>
    </source>
</evidence>
<reference evidence="3" key="1">
    <citation type="submission" date="2018-11" db="EMBL/GenBank/DDBJ databases">
        <authorList>
            <consortium name="Pathogen Informatics"/>
        </authorList>
    </citation>
    <scope>NUCLEOTIDE SEQUENCE</scope>
</reference>
<sequence>MPALDIFGGSDGDGIDYCSSMSVDDVGDSSSQAFHKTIPHRSNISSHATRLCKIHPPLSPGDRILAVDGRSVTGLSQETAARLVAAAGHEVQLTVKHLGMYQVTGSMLEIIINSMVEDTGLCSKRYFSRSDQIARNLGLGHVAAAVSNSGHSNLRSSNKSTCISGDILGTDGKQTNLTSQCSQGLSDQPPKFYHTFSPARSTSPLVSQAEGAFGGKADGTFDHVVGANEGAEEYTYCHYDQAKPVAASSICPESLSSISLPREEARQPHSHSLIQSLDQSTGFVMQMQSVCQANLDSLHNNTDKPYLHDQTQQHYQPLNEQMPNACRPCPAHIPCSAKPSGLFSCRQKSALSASFLASDCPEQCYPFDTREQKEGETLPRKETLLGSSKSRPDTVEISQSRQLDQSAIHMVEQEENEENSSSTWAHPHSLVQPAHIPTSQPSTLNKRSKSVVELALLVSSFLN</sequence>
<dbReference type="InterPro" id="IPR036034">
    <property type="entry name" value="PDZ_sf"/>
</dbReference>
<evidence type="ECO:0000259" key="2">
    <source>
        <dbReference type="PROSITE" id="PS50106"/>
    </source>
</evidence>
<dbReference type="EMBL" id="CAAALY010009808">
    <property type="protein sequence ID" value="VEL10734.1"/>
    <property type="molecule type" value="Genomic_DNA"/>
</dbReference>
<dbReference type="AlphaFoldDB" id="A0A448WG08"/>
<proteinExistence type="predicted"/>
<organism evidence="3 4">
    <name type="scientific">Protopolystoma xenopodis</name>
    <dbReference type="NCBI Taxonomy" id="117903"/>
    <lineage>
        <taxon>Eukaryota</taxon>
        <taxon>Metazoa</taxon>
        <taxon>Spiralia</taxon>
        <taxon>Lophotrochozoa</taxon>
        <taxon>Platyhelminthes</taxon>
        <taxon>Monogenea</taxon>
        <taxon>Polyopisthocotylea</taxon>
        <taxon>Polystomatidea</taxon>
        <taxon>Polystomatidae</taxon>
        <taxon>Protopolystoma</taxon>
    </lineage>
</organism>
<dbReference type="SUPFAM" id="SSF50156">
    <property type="entry name" value="PDZ domain-like"/>
    <property type="match status" value="1"/>
</dbReference>